<dbReference type="GO" id="GO:0016042">
    <property type="term" value="P:lipid catabolic process"/>
    <property type="evidence" value="ECO:0007669"/>
    <property type="project" value="TreeGrafter"/>
</dbReference>
<dbReference type="PRINTS" id="PR00821">
    <property type="entry name" value="TAGLIPASE"/>
</dbReference>
<dbReference type="PANTHER" id="PTHR11610:SF104">
    <property type="entry name" value="AGAP010328-PA"/>
    <property type="match status" value="1"/>
</dbReference>
<dbReference type="Gene3D" id="3.40.50.1820">
    <property type="entry name" value="alpha/beta hydrolase"/>
    <property type="match status" value="1"/>
</dbReference>
<evidence type="ECO:0000313" key="7">
    <source>
        <dbReference type="EMBL" id="CBY41234.1"/>
    </source>
</evidence>
<gene>
    <name evidence="7" type="ORF">GSOID_T00023296001</name>
</gene>
<dbReference type="PANTHER" id="PTHR11610">
    <property type="entry name" value="LIPASE"/>
    <property type="match status" value="1"/>
</dbReference>
<dbReference type="InterPro" id="IPR013818">
    <property type="entry name" value="Lipase"/>
</dbReference>
<dbReference type="GO" id="GO:0017171">
    <property type="term" value="F:serine hydrolase activity"/>
    <property type="evidence" value="ECO:0007669"/>
    <property type="project" value="TreeGrafter"/>
</dbReference>
<keyword evidence="5" id="KW-0812">Transmembrane</keyword>
<dbReference type="InterPro" id="IPR029058">
    <property type="entry name" value="AB_hydrolase_fold"/>
</dbReference>
<accession>E4Z0K6</accession>
<dbReference type="GO" id="GO:0016298">
    <property type="term" value="F:lipase activity"/>
    <property type="evidence" value="ECO:0007669"/>
    <property type="project" value="InterPro"/>
</dbReference>
<keyword evidence="5" id="KW-0472">Membrane</keyword>
<sequence>MPLLSSSSTDDETMEEDKMKKNLLSIRKFLMKHKRIIVISLSLLLFIGAFLAVFFISFLNYHCLNLEAHDENVIASLKFYDPRNQTLLDFPDEFNDSFNCSIGTVIGIHGYGDSYDTDWLAFSSTLLFNATENEGWCLFSMDWDDIAKYSYISSAKEVRSLGYWLSKTIQENPKVFDSSSLQIVGHSLGAHIAGFAGKEYFSATGTKISKITGVDPAGPLFQTCGDQHRLSVSDADHVLTVITNSGYLFKNGMFSSLQLGSTNLIVNGGVRQPGCGKFENTCSHNRAPWVWLLNAQFGCVLEEDDGPLVDGSFFGPNNLEILEGNFRLETREKDSLIYCDLYENYFPP</sequence>
<keyword evidence="3" id="KW-0964">Secreted</keyword>
<evidence type="ECO:0000256" key="3">
    <source>
        <dbReference type="ARBA" id="ARBA00022525"/>
    </source>
</evidence>
<organism evidence="7">
    <name type="scientific">Oikopleura dioica</name>
    <name type="common">Tunicate</name>
    <dbReference type="NCBI Taxonomy" id="34765"/>
    <lineage>
        <taxon>Eukaryota</taxon>
        <taxon>Metazoa</taxon>
        <taxon>Chordata</taxon>
        <taxon>Tunicata</taxon>
        <taxon>Appendicularia</taxon>
        <taxon>Copelata</taxon>
        <taxon>Oikopleuridae</taxon>
        <taxon>Oikopleura</taxon>
    </lineage>
</organism>
<dbReference type="SUPFAM" id="SSF53474">
    <property type="entry name" value="alpha/beta-Hydrolases"/>
    <property type="match status" value="1"/>
</dbReference>
<reference evidence="7" key="1">
    <citation type="journal article" date="2010" name="Science">
        <title>Plasticity of animal genome architecture unmasked by rapid evolution of a pelagic tunicate.</title>
        <authorList>
            <person name="Denoeud F."/>
            <person name="Henriet S."/>
            <person name="Mungpakdee S."/>
            <person name="Aury J.M."/>
            <person name="Da Silva C."/>
            <person name="Brinkmann H."/>
            <person name="Mikhaleva J."/>
            <person name="Olsen L.C."/>
            <person name="Jubin C."/>
            <person name="Canestro C."/>
            <person name="Bouquet J.M."/>
            <person name="Danks G."/>
            <person name="Poulain J."/>
            <person name="Campsteijn C."/>
            <person name="Adamski M."/>
            <person name="Cross I."/>
            <person name="Yadetie F."/>
            <person name="Muffato M."/>
            <person name="Louis A."/>
            <person name="Butcher S."/>
            <person name="Tsagkogeorga G."/>
            <person name="Konrad A."/>
            <person name="Singh S."/>
            <person name="Jensen M.F."/>
            <person name="Cong E.H."/>
            <person name="Eikeseth-Otteraa H."/>
            <person name="Noel B."/>
            <person name="Anthouard V."/>
            <person name="Porcel B.M."/>
            <person name="Kachouri-Lafond R."/>
            <person name="Nishino A."/>
            <person name="Ugolini M."/>
            <person name="Chourrout P."/>
            <person name="Nishida H."/>
            <person name="Aasland R."/>
            <person name="Huzurbazar S."/>
            <person name="Westhof E."/>
            <person name="Delsuc F."/>
            <person name="Lehrach H."/>
            <person name="Reinhardt R."/>
            <person name="Weissenbach J."/>
            <person name="Roy S.W."/>
            <person name="Artiguenave F."/>
            <person name="Postlethwait J.H."/>
            <person name="Manak J.R."/>
            <person name="Thompson E.M."/>
            <person name="Jaillon O."/>
            <person name="Du Pasquier L."/>
            <person name="Boudinot P."/>
            <person name="Liberles D.A."/>
            <person name="Volff J.N."/>
            <person name="Philippe H."/>
            <person name="Lenhard B."/>
            <person name="Roest Crollius H."/>
            <person name="Wincker P."/>
            <person name="Chourrout D."/>
        </authorList>
    </citation>
    <scope>NUCLEOTIDE SEQUENCE [LARGE SCALE GENOMIC DNA]</scope>
</reference>
<dbReference type="Pfam" id="PF00151">
    <property type="entry name" value="Lipase"/>
    <property type="match status" value="1"/>
</dbReference>
<comment type="similarity">
    <text evidence="2 4">Belongs to the AB hydrolase superfamily. Lipase family.</text>
</comment>
<name>E4Z0K6_OIKDI</name>
<comment type="subcellular location">
    <subcellularLocation>
        <location evidence="1">Secreted</location>
    </subcellularLocation>
</comment>
<evidence type="ECO:0000259" key="6">
    <source>
        <dbReference type="Pfam" id="PF00151"/>
    </source>
</evidence>
<proteinExistence type="inferred from homology"/>
<evidence type="ECO:0000256" key="2">
    <source>
        <dbReference type="ARBA" id="ARBA00010701"/>
    </source>
</evidence>
<evidence type="ECO:0000256" key="4">
    <source>
        <dbReference type="RuleBase" id="RU004262"/>
    </source>
</evidence>
<evidence type="ECO:0000256" key="1">
    <source>
        <dbReference type="ARBA" id="ARBA00004613"/>
    </source>
</evidence>
<protein>
    <recommendedName>
        <fullName evidence="6">Lipase domain-containing protein</fullName>
    </recommendedName>
</protein>
<dbReference type="GO" id="GO:0005615">
    <property type="term" value="C:extracellular space"/>
    <property type="evidence" value="ECO:0007669"/>
    <property type="project" value="TreeGrafter"/>
</dbReference>
<dbReference type="Proteomes" id="UP000011014">
    <property type="component" value="Unassembled WGS sequence"/>
</dbReference>
<dbReference type="AlphaFoldDB" id="E4Z0K6"/>
<keyword evidence="5" id="KW-1133">Transmembrane helix</keyword>
<evidence type="ECO:0000256" key="5">
    <source>
        <dbReference type="SAM" id="Phobius"/>
    </source>
</evidence>
<dbReference type="InterPro" id="IPR000734">
    <property type="entry name" value="TAG_lipase"/>
</dbReference>
<feature type="transmembrane region" description="Helical" evidence="5">
    <location>
        <begin position="36"/>
        <end position="59"/>
    </location>
</feature>
<dbReference type="EMBL" id="FN656336">
    <property type="protein sequence ID" value="CBY41234.1"/>
    <property type="molecule type" value="Genomic_DNA"/>
</dbReference>
<feature type="domain" description="Lipase" evidence="6">
    <location>
        <begin position="97"/>
        <end position="280"/>
    </location>
</feature>